<dbReference type="SUPFAM" id="SSF110857">
    <property type="entry name" value="Gamma-glutamyl cyclotransferase-like"/>
    <property type="match status" value="1"/>
</dbReference>
<evidence type="ECO:0000313" key="2">
    <source>
        <dbReference type="EMBL" id="SHH80517.1"/>
    </source>
</evidence>
<dbReference type="Pfam" id="PF06094">
    <property type="entry name" value="GGACT"/>
    <property type="match status" value="1"/>
</dbReference>
<accession>A0A1M5VZ77</accession>
<keyword evidence="2" id="KW-0808">Transferase</keyword>
<dbReference type="RefSeq" id="WP_073103144.1">
    <property type="nucleotide sequence ID" value="NZ_FQXE01000005.1"/>
</dbReference>
<dbReference type="InterPro" id="IPR013024">
    <property type="entry name" value="GGCT-like"/>
</dbReference>
<dbReference type="AlphaFoldDB" id="A0A1M5VZ77"/>
<keyword evidence="3" id="KW-1185">Reference proteome</keyword>
<dbReference type="InterPro" id="IPR009288">
    <property type="entry name" value="AIG2-like_dom"/>
</dbReference>
<reference evidence="2 3" key="1">
    <citation type="submission" date="2016-11" db="EMBL/GenBank/DDBJ databases">
        <authorList>
            <person name="Jaros S."/>
            <person name="Januszkiewicz K."/>
            <person name="Wedrychowicz H."/>
        </authorList>
    </citation>
    <scope>NUCLEOTIDE SEQUENCE [LARGE SCALE GENOMIC DNA]</scope>
    <source>
        <strain evidence="2 3">CGMCC 1.10190</strain>
    </source>
</reference>
<dbReference type="STRING" id="658167.SAMN04488135_10519"/>
<dbReference type="GO" id="GO:0016740">
    <property type="term" value="F:transferase activity"/>
    <property type="evidence" value="ECO:0007669"/>
    <property type="project" value="UniProtKB-KW"/>
</dbReference>
<feature type="domain" description="Gamma-glutamylcyclotransferase AIG2-like" evidence="1">
    <location>
        <begin position="12"/>
        <end position="116"/>
    </location>
</feature>
<dbReference type="CDD" id="cd06661">
    <property type="entry name" value="GGCT_like"/>
    <property type="match status" value="1"/>
</dbReference>
<gene>
    <name evidence="2" type="ORF">SAMN04488135_10519</name>
</gene>
<evidence type="ECO:0000313" key="3">
    <source>
        <dbReference type="Proteomes" id="UP000184226"/>
    </source>
</evidence>
<dbReference type="Proteomes" id="UP000184226">
    <property type="component" value="Unassembled WGS sequence"/>
</dbReference>
<dbReference type="OrthoDB" id="9798388at2"/>
<protein>
    <submittedName>
        <fullName evidence="2">Gamma-glutamyl cyclotransferase, AIG2-like</fullName>
    </submittedName>
</protein>
<evidence type="ECO:0000259" key="1">
    <source>
        <dbReference type="Pfam" id="PF06094"/>
    </source>
</evidence>
<name>A0A1M5VZ77_9BURK</name>
<proteinExistence type="predicted"/>
<sequence>MSDTTVEPTEYLFSYGTLQLEAVQQATFGRKLDGHADQLPGYRLGLLEIRDPAVVATSGKAHHPIVAYTGDARDCVEGMVLRITSAELRQADGYEVSDYRRDRVVLASGTAAWAYVDARAA</sequence>
<organism evidence="2 3">
    <name type="scientific">Pollutimonas bauzanensis</name>
    <dbReference type="NCBI Taxonomy" id="658167"/>
    <lineage>
        <taxon>Bacteria</taxon>
        <taxon>Pseudomonadati</taxon>
        <taxon>Pseudomonadota</taxon>
        <taxon>Betaproteobacteria</taxon>
        <taxon>Burkholderiales</taxon>
        <taxon>Alcaligenaceae</taxon>
        <taxon>Pollutimonas</taxon>
    </lineage>
</organism>
<dbReference type="InterPro" id="IPR036568">
    <property type="entry name" value="GGCT-like_sf"/>
</dbReference>
<dbReference type="EMBL" id="FQXE01000005">
    <property type="protein sequence ID" value="SHH80517.1"/>
    <property type="molecule type" value="Genomic_DNA"/>
</dbReference>
<dbReference type="Gene3D" id="3.10.490.10">
    <property type="entry name" value="Gamma-glutamyl cyclotransferase-like"/>
    <property type="match status" value="1"/>
</dbReference>